<reference evidence="1 2" key="1">
    <citation type="submission" date="2016-10" db="EMBL/GenBank/DDBJ databases">
        <authorList>
            <person name="de Groot N.N."/>
        </authorList>
    </citation>
    <scope>NUCLEOTIDE SEQUENCE [LARGE SCALE GENOMIC DNA]</scope>
    <source>
        <strain evidence="1 2">CGMCC 4.6858</strain>
    </source>
</reference>
<protein>
    <submittedName>
        <fullName evidence="1">Uncharacterized protein</fullName>
    </submittedName>
</protein>
<dbReference type="RefSeq" id="WP_090859590.1">
    <property type="nucleotide sequence ID" value="NZ_FMZM01000010.1"/>
</dbReference>
<sequence>MIRVRAGLGALGVLVGGYGAWVLLTRQDQDQLIGAATWLAAGVVLHDFVLAPLVLLLLALGARVLPRQVRAPAVVGLVVLGTATLLAVPVLGRFGERPDNATLLDRDYTAGWLVVAGLTLVGVTVGTWISRSRHRTTDDLDGGERGPGAGGR</sequence>
<proteinExistence type="predicted"/>
<evidence type="ECO:0000313" key="1">
    <source>
        <dbReference type="EMBL" id="SDD75575.1"/>
    </source>
</evidence>
<accession>A0A1G6XE48</accession>
<dbReference type="EMBL" id="FMZM01000010">
    <property type="protein sequence ID" value="SDD75575.1"/>
    <property type="molecule type" value="Genomic_DNA"/>
</dbReference>
<dbReference type="Proteomes" id="UP000199034">
    <property type="component" value="Unassembled WGS sequence"/>
</dbReference>
<evidence type="ECO:0000313" key="2">
    <source>
        <dbReference type="Proteomes" id="UP000199034"/>
    </source>
</evidence>
<name>A0A1G6XE48_9ACTN</name>
<keyword evidence="2" id="KW-1185">Reference proteome</keyword>
<gene>
    <name evidence="1" type="ORF">SAMN05421872_110237</name>
</gene>
<organism evidence="1 2">
    <name type="scientific">Nocardioides lianchengensis</name>
    <dbReference type="NCBI Taxonomy" id="1045774"/>
    <lineage>
        <taxon>Bacteria</taxon>
        <taxon>Bacillati</taxon>
        <taxon>Actinomycetota</taxon>
        <taxon>Actinomycetes</taxon>
        <taxon>Propionibacteriales</taxon>
        <taxon>Nocardioidaceae</taxon>
        <taxon>Nocardioides</taxon>
    </lineage>
</organism>
<dbReference type="AlphaFoldDB" id="A0A1G6XE48"/>
<dbReference type="STRING" id="1045774.SAMN05421872_110237"/>